<accession>A0A2P2PIH4</accession>
<dbReference type="AlphaFoldDB" id="A0A2P2PIH4"/>
<protein>
    <submittedName>
        <fullName evidence="2">Uncharacterized protein LOC103453197</fullName>
    </submittedName>
</protein>
<feature type="compositionally biased region" description="Basic and acidic residues" evidence="1">
    <location>
        <begin position="316"/>
        <end position="333"/>
    </location>
</feature>
<sequence length="523" mass="58288">MERRLCEKTNESSDPLSFVAKMEAAGGKSAAAARFKRENCTRTKHDSEFSKWQVLIGPTDWEDHSQGKEGASRYRIHNLPPYSGSGLYELGIALARSKSGRDVGKLDPDDIVVVYLGQADNVRTRIQHYGRSGAHLSSSFSSGYWTGDHDSKTDSPNKGHGLFEEFFSRGFSIVFRWAPMKDKKDSVKTEARLLDTFDYAWNKGSNGIRRPGDIIQKLEKIASSTNRFPKIANKLLFFREGQVGIKIKRSMPTLPDSAVSTEEDSKNFLSGIFKLSRTQPRLVSDKRVIDENSIHICGFITNDGITCGNPPVPGRKRCEEHKGRRIYGSRDKSTTGSSSNPYDIYWESGSHDDQDCSTPYTACGVKLADRTFCGKQPVPGRKRCEEHKGMRVNSSMSKTIPEEKCHMPAFSSIFTTSDACVKGTASSSTNAYRDHGNEQCFTVCGATLGNGSFCQRQPIRGNKRCWQHKGKRVDSTFSEISSSFMKFDSFTCGVTLQNGSVCMRAPPRGRKRCEQHKGMRVTA</sequence>
<dbReference type="PANTHER" id="PTHR35133:SF1">
    <property type="entry name" value="PROTEIN EFFECTOR OF TRANSCRIPTION 2-RELATED"/>
    <property type="match status" value="1"/>
</dbReference>
<proteinExistence type="predicted"/>
<dbReference type="PANTHER" id="PTHR35133">
    <property type="entry name" value="PROTEIN EFFECTOR OF TRANSCRIPTION 2-RELATED"/>
    <property type="match status" value="1"/>
</dbReference>
<dbReference type="EMBL" id="GGEC01073957">
    <property type="protein sequence ID" value="MBX54441.1"/>
    <property type="molecule type" value="Transcribed_RNA"/>
</dbReference>
<evidence type="ECO:0000313" key="2">
    <source>
        <dbReference type="EMBL" id="MBX54441.1"/>
    </source>
</evidence>
<dbReference type="Pfam" id="PF19239">
    <property type="entry name" value="GIY_YIG_domain"/>
    <property type="match status" value="1"/>
</dbReference>
<organism evidence="2">
    <name type="scientific">Rhizophora mucronata</name>
    <name type="common">Asiatic mangrove</name>
    <dbReference type="NCBI Taxonomy" id="61149"/>
    <lineage>
        <taxon>Eukaryota</taxon>
        <taxon>Viridiplantae</taxon>
        <taxon>Streptophyta</taxon>
        <taxon>Embryophyta</taxon>
        <taxon>Tracheophyta</taxon>
        <taxon>Spermatophyta</taxon>
        <taxon>Magnoliopsida</taxon>
        <taxon>eudicotyledons</taxon>
        <taxon>Gunneridae</taxon>
        <taxon>Pentapetalae</taxon>
        <taxon>rosids</taxon>
        <taxon>fabids</taxon>
        <taxon>Malpighiales</taxon>
        <taxon>Rhizophoraceae</taxon>
        <taxon>Rhizophora</taxon>
    </lineage>
</organism>
<evidence type="ECO:0000256" key="1">
    <source>
        <dbReference type="SAM" id="MobiDB-lite"/>
    </source>
</evidence>
<dbReference type="InterPro" id="IPR038909">
    <property type="entry name" value="Effector_transcript"/>
</dbReference>
<dbReference type="GO" id="GO:0003677">
    <property type="term" value="F:DNA binding"/>
    <property type="evidence" value="ECO:0007669"/>
    <property type="project" value="InterPro"/>
</dbReference>
<name>A0A2P2PIH4_RHIMU</name>
<feature type="region of interest" description="Disordered" evidence="1">
    <location>
        <begin position="316"/>
        <end position="339"/>
    </location>
</feature>
<reference evidence="2" key="1">
    <citation type="submission" date="2018-02" db="EMBL/GenBank/DDBJ databases">
        <title>Rhizophora mucronata_Transcriptome.</title>
        <authorList>
            <person name="Meera S.P."/>
            <person name="Sreeshan A."/>
            <person name="Augustine A."/>
        </authorList>
    </citation>
    <scope>NUCLEOTIDE SEQUENCE</scope>
    <source>
        <tissue evidence="2">Leaf</tissue>
    </source>
</reference>
<dbReference type="GO" id="GO:0006355">
    <property type="term" value="P:regulation of DNA-templated transcription"/>
    <property type="evidence" value="ECO:0007669"/>
    <property type="project" value="InterPro"/>
</dbReference>